<protein>
    <submittedName>
        <fullName evidence="2">Molybdate ABC transporter, periplasmic molybdate-binding protein</fullName>
    </submittedName>
</protein>
<reference evidence="2 3" key="2">
    <citation type="journal article" date="2015" name="Syst. Appl. Microbiol.">
        <title>Nitrincola nitratireducens sp. nov. isolated from a haloalkaline crater lake.</title>
        <authorList>
            <person name="Singh A."/>
            <person name="Vaidya B."/>
            <person name="Tanuku N.R."/>
            <person name="Pinnaka A.K."/>
        </authorList>
    </citation>
    <scope>NUCLEOTIDE SEQUENCE [LARGE SCALE GENOMIC DNA]</scope>
    <source>
        <strain evidence="2 3">AK23</strain>
    </source>
</reference>
<reference evidence="3" key="1">
    <citation type="submission" date="2012-11" db="EMBL/GenBank/DDBJ databases">
        <authorList>
            <person name="Singh A."/>
            <person name="Pinnaka A.K."/>
            <person name="Vaidya B."/>
        </authorList>
    </citation>
    <scope>NUCLEOTIDE SEQUENCE [LARGE SCALE GENOMIC DNA]</scope>
    <source>
        <strain evidence="3">AK23</strain>
    </source>
</reference>
<keyword evidence="1" id="KW-0732">Signal</keyword>
<dbReference type="STRING" id="1229521.D791_03574"/>
<dbReference type="OrthoDB" id="9785015at2"/>
<proteinExistence type="predicted"/>
<gene>
    <name evidence="2" type="ORF">D791_03574</name>
</gene>
<name>W9UR51_9GAMM</name>
<evidence type="ECO:0000256" key="1">
    <source>
        <dbReference type="SAM" id="SignalP"/>
    </source>
</evidence>
<comment type="caution">
    <text evidence="2">The sequence shown here is derived from an EMBL/GenBank/DDBJ whole genome shotgun (WGS) entry which is preliminary data.</text>
</comment>
<dbReference type="SUPFAM" id="SSF53850">
    <property type="entry name" value="Periplasmic binding protein-like II"/>
    <property type="match status" value="1"/>
</dbReference>
<accession>W9UR51</accession>
<sequence length="89" mass="9697">MPFILILLLLLPLSTYAANPVRIAAAADLQLALPNIEKAFKESHPDSNISITFGSSGVFTSQLRHGALLSCFFPPIQSSSSYFIMKNSR</sequence>
<evidence type="ECO:0000313" key="3">
    <source>
        <dbReference type="Proteomes" id="UP000019464"/>
    </source>
</evidence>
<feature type="chain" id="PRO_5004933666" evidence="1">
    <location>
        <begin position="18"/>
        <end position="89"/>
    </location>
</feature>
<dbReference type="RefSeq" id="WP_051514635.1">
    <property type="nucleotide sequence ID" value="NZ_AONB01000023.1"/>
</dbReference>
<dbReference type="AlphaFoldDB" id="W9UR51"/>
<dbReference type="Proteomes" id="UP000019464">
    <property type="component" value="Unassembled WGS sequence"/>
</dbReference>
<feature type="signal peptide" evidence="1">
    <location>
        <begin position="1"/>
        <end position="17"/>
    </location>
</feature>
<dbReference type="Gene3D" id="3.40.190.10">
    <property type="entry name" value="Periplasmic binding protein-like II"/>
    <property type="match status" value="1"/>
</dbReference>
<organism evidence="2 3">
    <name type="scientific">Nitrincola nitratireducens</name>
    <dbReference type="NCBI Taxonomy" id="1229521"/>
    <lineage>
        <taxon>Bacteria</taxon>
        <taxon>Pseudomonadati</taxon>
        <taxon>Pseudomonadota</taxon>
        <taxon>Gammaproteobacteria</taxon>
        <taxon>Oceanospirillales</taxon>
        <taxon>Oceanospirillaceae</taxon>
        <taxon>Nitrincola</taxon>
    </lineage>
</organism>
<keyword evidence="3" id="KW-1185">Reference proteome</keyword>
<evidence type="ECO:0000313" key="2">
    <source>
        <dbReference type="EMBL" id="EXJ09569.1"/>
    </source>
</evidence>
<dbReference type="EMBL" id="AONB01000023">
    <property type="protein sequence ID" value="EXJ09569.1"/>
    <property type="molecule type" value="Genomic_DNA"/>
</dbReference>